<protein>
    <recommendedName>
        <fullName evidence="7">RNase H type-1 domain-containing protein</fullName>
    </recommendedName>
</protein>
<feature type="compositionally biased region" description="Basic and acidic residues" evidence="1">
    <location>
        <begin position="293"/>
        <end position="304"/>
    </location>
</feature>
<evidence type="ECO:0000259" key="3">
    <source>
        <dbReference type="Pfam" id="PF13456"/>
    </source>
</evidence>
<dbReference type="EMBL" id="CAUOFW020010279">
    <property type="protein sequence ID" value="CAK9188037.1"/>
    <property type="molecule type" value="Genomic_DNA"/>
</dbReference>
<feature type="transmembrane region" description="Helical" evidence="2">
    <location>
        <begin position="131"/>
        <end position="150"/>
    </location>
</feature>
<keyword evidence="2" id="KW-0812">Transmembrane</keyword>
<dbReference type="InterPro" id="IPR044730">
    <property type="entry name" value="RNase_H-like_dom_plant"/>
</dbReference>
<sequence length="304" mass="33276">MSSGGFTALDILDVLPYDRMIDVEIGRILGQAGALRARGLAKRDTYQYSAHDDTRKWFKKKRFKKTDANTIIPLIGSHMAVLLMATLVAIVAYQAAYHTLNGILNGGYFHSTTLDGTLQLKKQESVITQSFILLNSIGFVGSLAAVMSLLREFPFKPWSQISGVLKLNVDEAAKGTQVFSGGGVVVRNQEGIFVLAGDCFYGEGLNMRGEGMALLDGLRMYRSFGLEGYKLLIESDSQILVQMVLGRIEIPWSLSVGGGLKVHSFALRWCTEVKECRDGRRGGSQLAGSVRTRVGEKRDDGGGW</sequence>
<name>A0ABC8V4A0_9AQUA</name>
<dbReference type="Pfam" id="PF13456">
    <property type="entry name" value="RVT_3"/>
    <property type="match status" value="1"/>
</dbReference>
<dbReference type="PANTHER" id="PTHR47723:SF19">
    <property type="entry name" value="POLYNUCLEOTIDYL TRANSFERASE, RIBONUCLEASE H-LIKE SUPERFAMILY PROTEIN"/>
    <property type="match status" value="1"/>
</dbReference>
<dbReference type="InterPro" id="IPR002156">
    <property type="entry name" value="RNaseH_domain"/>
</dbReference>
<evidence type="ECO:0000313" key="5">
    <source>
        <dbReference type="EMBL" id="CAK9188037.1"/>
    </source>
</evidence>
<dbReference type="AlphaFoldDB" id="A0ABC8V4A0"/>
<dbReference type="Pfam" id="PF13962">
    <property type="entry name" value="PGG"/>
    <property type="match status" value="1"/>
</dbReference>
<keyword evidence="2" id="KW-0472">Membrane</keyword>
<dbReference type="Gene3D" id="3.30.420.10">
    <property type="entry name" value="Ribonuclease H-like superfamily/Ribonuclease H"/>
    <property type="match status" value="1"/>
</dbReference>
<feature type="region of interest" description="Disordered" evidence="1">
    <location>
        <begin position="279"/>
        <end position="304"/>
    </location>
</feature>
<keyword evidence="6" id="KW-1185">Reference proteome</keyword>
<evidence type="ECO:0000256" key="1">
    <source>
        <dbReference type="SAM" id="MobiDB-lite"/>
    </source>
</evidence>
<dbReference type="PANTHER" id="PTHR47723">
    <property type="entry name" value="OS05G0353850 PROTEIN"/>
    <property type="match status" value="1"/>
</dbReference>
<evidence type="ECO:0000259" key="4">
    <source>
        <dbReference type="Pfam" id="PF13962"/>
    </source>
</evidence>
<gene>
    <name evidence="5" type="ORF">ILEXP_LOCUS58667</name>
</gene>
<feature type="domain" description="PGG" evidence="4">
    <location>
        <begin position="80"/>
        <end position="151"/>
    </location>
</feature>
<accession>A0ABC8V4A0</accession>
<dbReference type="SUPFAM" id="SSF53098">
    <property type="entry name" value="Ribonuclease H-like"/>
    <property type="match status" value="1"/>
</dbReference>
<feature type="transmembrane region" description="Helical" evidence="2">
    <location>
        <begin position="71"/>
        <end position="96"/>
    </location>
</feature>
<reference evidence="5 6" key="1">
    <citation type="submission" date="2024-02" db="EMBL/GenBank/DDBJ databases">
        <authorList>
            <person name="Vignale AGUSTIN F."/>
            <person name="Sosa J E."/>
            <person name="Modenutti C."/>
        </authorList>
    </citation>
    <scope>NUCLEOTIDE SEQUENCE [LARGE SCALE GENOMIC DNA]</scope>
</reference>
<organism evidence="5 6">
    <name type="scientific">Ilex paraguariensis</name>
    <name type="common">yerba mate</name>
    <dbReference type="NCBI Taxonomy" id="185542"/>
    <lineage>
        <taxon>Eukaryota</taxon>
        <taxon>Viridiplantae</taxon>
        <taxon>Streptophyta</taxon>
        <taxon>Embryophyta</taxon>
        <taxon>Tracheophyta</taxon>
        <taxon>Spermatophyta</taxon>
        <taxon>Magnoliopsida</taxon>
        <taxon>eudicotyledons</taxon>
        <taxon>Gunneridae</taxon>
        <taxon>Pentapetalae</taxon>
        <taxon>asterids</taxon>
        <taxon>campanulids</taxon>
        <taxon>Aquifoliales</taxon>
        <taxon>Aquifoliaceae</taxon>
        <taxon>Ilex</taxon>
    </lineage>
</organism>
<evidence type="ECO:0000313" key="6">
    <source>
        <dbReference type="Proteomes" id="UP001642360"/>
    </source>
</evidence>
<dbReference type="Proteomes" id="UP001642360">
    <property type="component" value="Unassembled WGS sequence"/>
</dbReference>
<keyword evidence="2" id="KW-1133">Transmembrane helix</keyword>
<evidence type="ECO:0000256" key="2">
    <source>
        <dbReference type="SAM" id="Phobius"/>
    </source>
</evidence>
<evidence type="ECO:0008006" key="7">
    <source>
        <dbReference type="Google" id="ProtNLM"/>
    </source>
</evidence>
<dbReference type="CDD" id="cd06222">
    <property type="entry name" value="RNase_H_like"/>
    <property type="match status" value="1"/>
</dbReference>
<proteinExistence type="predicted"/>
<dbReference type="InterPro" id="IPR026961">
    <property type="entry name" value="PGG_dom"/>
</dbReference>
<feature type="domain" description="RNase H type-1" evidence="3">
    <location>
        <begin position="169"/>
        <end position="247"/>
    </location>
</feature>
<dbReference type="InterPro" id="IPR012337">
    <property type="entry name" value="RNaseH-like_sf"/>
</dbReference>
<dbReference type="InterPro" id="IPR053151">
    <property type="entry name" value="RNase_H-like"/>
</dbReference>
<comment type="caution">
    <text evidence="5">The sequence shown here is derived from an EMBL/GenBank/DDBJ whole genome shotgun (WGS) entry which is preliminary data.</text>
</comment>
<dbReference type="InterPro" id="IPR036397">
    <property type="entry name" value="RNaseH_sf"/>
</dbReference>